<organism evidence="6 7">
    <name type="scientific">Turnera subulata</name>
    <dbReference type="NCBI Taxonomy" id="218843"/>
    <lineage>
        <taxon>Eukaryota</taxon>
        <taxon>Viridiplantae</taxon>
        <taxon>Streptophyta</taxon>
        <taxon>Embryophyta</taxon>
        <taxon>Tracheophyta</taxon>
        <taxon>Spermatophyta</taxon>
        <taxon>Magnoliopsida</taxon>
        <taxon>eudicotyledons</taxon>
        <taxon>Gunneridae</taxon>
        <taxon>Pentapetalae</taxon>
        <taxon>rosids</taxon>
        <taxon>fabids</taxon>
        <taxon>Malpighiales</taxon>
        <taxon>Passifloraceae</taxon>
        <taxon>Turnera</taxon>
    </lineage>
</organism>
<dbReference type="Pfam" id="PF00282">
    <property type="entry name" value="Pyridoxal_deC"/>
    <property type="match status" value="1"/>
</dbReference>
<dbReference type="AlphaFoldDB" id="A0A9Q0JK87"/>
<dbReference type="GO" id="GO:0006520">
    <property type="term" value="P:amino acid metabolic process"/>
    <property type="evidence" value="ECO:0007669"/>
    <property type="project" value="InterPro"/>
</dbReference>
<dbReference type="InterPro" id="IPR002129">
    <property type="entry name" value="PyrdxlP-dep_de-COase"/>
</dbReference>
<dbReference type="InterPro" id="IPR010977">
    <property type="entry name" value="Aromatic_deC"/>
</dbReference>
<evidence type="ECO:0000313" key="6">
    <source>
        <dbReference type="EMBL" id="KAJ4844724.1"/>
    </source>
</evidence>
<comment type="caution">
    <text evidence="6">The sequence shown here is derived from an EMBL/GenBank/DDBJ whole genome shotgun (WGS) entry which is preliminary data.</text>
</comment>
<comment type="similarity">
    <text evidence="5">Belongs to the group II decarboxylase family.</text>
</comment>
<evidence type="ECO:0000256" key="2">
    <source>
        <dbReference type="ARBA" id="ARBA00022793"/>
    </source>
</evidence>
<keyword evidence="7" id="KW-1185">Reference proteome</keyword>
<dbReference type="GO" id="GO:0030170">
    <property type="term" value="F:pyridoxal phosphate binding"/>
    <property type="evidence" value="ECO:0007669"/>
    <property type="project" value="InterPro"/>
</dbReference>
<dbReference type="OrthoDB" id="639767at2759"/>
<dbReference type="InterPro" id="IPR015421">
    <property type="entry name" value="PyrdxlP-dep_Trfase_major"/>
</dbReference>
<evidence type="ECO:0000256" key="1">
    <source>
        <dbReference type="ARBA" id="ARBA00001933"/>
    </source>
</evidence>
<dbReference type="EMBL" id="JAKUCV010001880">
    <property type="protein sequence ID" value="KAJ4844724.1"/>
    <property type="molecule type" value="Genomic_DNA"/>
</dbReference>
<dbReference type="Gene3D" id="3.40.640.10">
    <property type="entry name" value="Type I PLP-dependent aspartate aminotransferase-like (Major domain)"/>
    <property type="match status" value="1"/>
</dbReference>
<keyword evidence="2" id="KW-0210">Decarboxylase</keyword>
<evidence type="ECO:0000256" key="5">
    <source>
        <dbReference type="RuleBase" id="RU000382"/>
    </source>
</evidence>
<keyword evidence="4 5" id="KW-0456">Lyase</keyword>
<gene>
    <name evidence="6" type="primary">TYDC1_1</name>
    <name evidence="6" type="ORF">Tsubulata_028347</name>
</gene>
<dbReference type="GO" id="GO:0019752">
    <property type="term" value="P:carboxylic acid metabolic process"/>
    <property type="evidence" value="ECO:0007669"/>
    <property type="project" value="InterPro"/>
</dbReference>
<comment type="cofactor">
    <cofactor evidence="1 5">
        <name>pyridoxal 5'-phosphate</name>
        <dbReference type="ChEBI" id="CHEBI:597326"/>
    </cofactor>
</comment>
<dbReference type="GO" id="GO:0005737">
    <property type="term" value="C:cytoplasm"/>
    <property type="evidence" value="ECO:0007669"/>
    <property type="project" value="TreeGrafter"/>
</dbReference>
<dbReference type="PANTHER" id="PTHR11999">
    <property type="entry name" value="GROUP II PYRIDOXAL-5-PHOSPHATE DECARBOXYLASE"/>
    <property type="match status" value="1"/>
</dbReference>
<protein>
    <submittedName>
        <fullName evidence="6">Tyrosine/DOPA decarboxylase 1</fullName>
    </submittedName>
</protein>
<dbReference type="GO" id="GO:0016831">
    <property type="term" value="F:carboxy-lyase activity"/>
    <property type="evidence" value="ECO:0007669"/>
    <property type="project" value="UniProtKB-KW"/>
</dbReference>
<dbReference type="Proteomes" id="UP001141552">
    <property type="component" value="Unassembled WGS sequence"/>
</dbReference>
<dbReference type="PRINTS" id="PR00800">
    <property type="entry name" value="YHDCRBOXLASE"/>
</dbReference>
<evidence type="ECO:0000313" key="7">
    <source>
        <dbReference type="Proteomes" id="UP001141552"/>
    </source>
</evidence>
<dbReference type="PANTHER" id="PTHR11999:SF96">
    <property type="entry name" value="TYROSINE DECARBOXYLASE"/>
    <property type="match status" value="1"/>
</dbReference>
<keyword evidence="3 5" id="KW-0663">Pyridoxal phosphate</keyword>
<evidence type="ECO:0000256" key="3">
    <source>
        <dbReference type="ARBA" id="ARBA00022898"/>
    </source>
</evidence>
<dbReference type="SUPFAM" id="SSF53383">
    <property type="entry name" value="PLP-dependent transferases"/>
    <property type="match status" value="1"/>
</dbReference>
<reference evidence="6" key="1">
    <citation type="submission" date="2022-02" db="EMBL/GenBank/DDBJ databases">
        <authorList>
            <person name="Henning P.M."/>
            <person name="McCubbin A.G."/>
            <person name="Shore J.S."/>
        </authorList>
    </citation>
    <scope>NUCLEOTIDE SEQUENCE</scope>
    <source>
        <strain evidence="6">F60SS</strain>
        <tissue evidence="6">Leaves</tissue>
    </source>
</reference>
<sequence length="94" mass="10327">MSSPVATELESLVMDWLGQILNLPKSFLLSGTGRGVLQGTTCEAILCTLIAARDQILRQIGRQNINKLVVYTSDQTYSALRKAAQIVGIHHQNF</sequence>
<evidence type="ECO:0000256" key="4">
    <source>
        <dbReference type="ARBA" id="ARBA00023239"/>
    </source>
</evidence>
<dbReference type="InterPro" id="IPR015424">
    <property type="entry name" value="PyrdxlP-dep_Trfase"/>
</dbReference>
<name>A0A9Q0JK87_9ROSI</name>
<reference evidence="6" key="2">
    <citation type="journal article" date="2023" name="Plants (Basel)">
        <title>Annotation of the Turnera subulata (Passifloraceae) Draft Genome Reveals the S-Locus Evolved after the Divergence of Turneroideae from Passifloroideae in a Stepwise Manner.</title>
        <authorList>
            <person name="Henning P.M."/>
            <person name="Roalson E.H."/>
            <person name="Mir W."/>
            <person name="McCubbin A.G."/>
            <person name="Shore J.S."/>
        </authorList>
    </citation>
    <scope>NUCLEOTIDE SEQUENCE</scope>
    <source>
        <strain evidence="6">F60SS</strain>
    </source>
</reference>
<accession>A0A9Q0JK87</accession>
<proteinExistence type="inferred from homology"/>